<dbReference type="OMA" id="NTHMSAF"/>
<evidence type="ECO:0000256" key="3">
    <source>
        <dbReference type="ARBA" id="ARBA00031876"/>
    </source>
</evidence>
<evidence type="ECO:0000259" key="4">
    <source>
        <dbReference type="PROSITE" id="PS51729"/>
    </source>
</evidence>
<protein>
    <recommendedName>
        <fullName evidence="2">Protein NATD1</fullName>
    </recommendedName>
    <alternativeName>
        <fullName evidence="3">N-acetyltransferase domain-containing protein 1</fullName>
    </alternativeName>
</protein>
<keyword evidence="6" id="KW-1185">Reference proteome</keyword>
<evidence type="ECO:0000313" key="6">
    <source>
        <dbReference type="Proteomes" id="UP000054359"/>
    </source>
</evidence>
<dbReference type="EMBL" id="KK113051">
    <property type="protein sequence ID" value="KFM59211.1"/>
    <property type="molecule type" value="Genomic_DNA"/>
</dbReference>
<dbReference type="InterPro" id="IPR016181">
    <property type="entry name" value="Acyl_CoA_acyltransferase"/>
</dbReference>
<dbReference type="PROSITE" id="PS51729">
    <property type="entry name" value="GNAT_YJDJ"/>
    <property type="match status" value="1"/>
</dbReference>
<gene>
    <name evidence="5" type="ORF">X975_24921</name>
</gene>
<dbReference type="PANTHER" id="PTHR31435">
    <property type="entry name" value="PROTEIN NATD1"/>
    <property type="match status" value="1"/>
</dbReference>
<proteinExistence type="inferred from homology"/>
<dbReference type="InterPro" id="IPR045057">
    <property type="entry name" value="Gcn5-rel_NAT"/>
</dbReference>
<comment type="similarity">
    <text evidence="1">Belongs to the NATD1 family.</text>
</comment>
<evidence type="ECO:0000256" key="2">
    <source>
        <dbReference type="ARBA" id="ARBA00020243"/>
    </source>
</evidence>
<dbReference type="STRING" id="407821.A0A087T272"/>
<organism evidence="5 6">
    <name type="scientific">Stegodyphus mimosarum</name>
    <name type="common">African social velvet spider</name>
    <dbReference type="NCBI Taxonomy" id="407821"/>
    <lineage>
        <taxon>Eukaryota</taxon>
        <taxon>Metazoa</taxon>
        <taxon>Ecdysozoa</taxon>
        <taxon>Arthropoda</taxon>
        <taxon>Chelicerata</taxon>
        <taxon>Arachnida</taxon>
        <taxon>Araneae</taxon>
        <taxon>Araneomorphae</taxon>
        <taxon>Entelegynae</taxon>
        <taxon>Eresoidea</taxon>
        <taxon>Eresidae</taxon>
        <taxon>Stegodyphus</taxon>
    </lineage>
</organism>
<sequence length="114" mass="12879">MLKLVRSYSSSLSRMFSSAEIQVIHNQKLKEFSLGNSKDKAVLQYKEISPSVIELEHTIVPESLQGQGIGKLLAEAALEYAIDMKLKVKVSCDFVKTYLEKYPKPEFKAVLLDK</sequence>
<feature type="domain" description="N-acetyltransferase" evidence="4">
    <location>
        <begin position="24"/>
        <end position="112"/>
    </location>
</feature>
<dbReference type="Gene3D" id="3.40.630.30">
    <property type="match status" value="1"/>
</dbReference>
<feature type="non-terminal residue" evidence="5">
    <location>
        <position position="114"/>
    </location>
</feature>
<dbReference type="PANTHER" id="PTHR31435:SF9">
    <property type="entry name" value="PROTEIN NATD1"/>
    <property type="match status" value="1"/>
</dbReference>
<dbReference type="Pfam" id="PF14542">
    <property type="entry name" value="Acetyltransf_CG"/>
    <property type="match status" value="1"/>
</dbReference>
<dbReference type="Proteomes" id="UP000054359">
    <property type="component" value="Unassembled WGS sequence"/>
</dbReference>
<accession>A0A087T272</accession>
<dbReference type="SUPFAM" id="SSF55729">
    <property type="entry name" value="Acyl-CoA N-acyltransferases (Nat)"/>
    <property type="match status" value="1"/>
</dbReference>
<dbReference type="OrthoDB" id="74247at2759"/>
<dbReference type="AlphaFoldDB" id="A0A087T272"/>
<evidence type="ECO:0000313" key="5">
    <source>
        <dbReference type="EMBL" id="KFM59211.1"/>
    </source>
</evidence>
<name>A0A087T272_STEMI</name>
<reference evidence="5 6" key="1">
    <citation type="submission" date="2013-11" db="EMBL/GenBank/DDBJ databases">
        <title>Genome sequencing of Stegodyphus mimosarum.</title>
        <authorList>
            <person name="Bechsgaard J."/>
        </authorList>
    </citation>
    <scope>NUCLEOTIDE SEQUENCE [LARGE SCALE GENOMIC DNA]</scope>
</reference>
<dbReference type="InterPro" id="IPR031165">
    <property type="entry name" value="GNAT_YJDJ"/>
</dbReference>
<dbReference type="CDD" id="cd04301">
    <property type="entry name" value="NAT_SF"/>
    <property type="match status" value="1"/>
</dbReference>
<evidence type="ECO:0000256" key="1">
    <source>
        <dbReference type="ARBA" id="ARBA00006233"/>
    </source>
</evidence>